<accession>A0A7S1PIQ2</accession>
<organism evidence="1">
    <name type="scientific">Percolomonas cosmopolitus</name>
    <dbReference type="NCBI Taxonomy" id="63605"/>
    <lineage>
        <taxon>Eukaryota</taxon>
        <taxon>Discoba</taxon>
        <taxon>Heterolobosea</taxon>
        <taxon>Tetramitia</taxon>
        <taxon>Eutetramitia</taxon>
        <taxon>Percolomonadidae</taxon>
        <taxon>Percolomonas</taxon>
    </lineage>
</organism>
<proteinExistence type="predicted"/>
<reference evidence="1" key="1">
    <citation type="submission" date="2021-01" db="EMBL/GenBank/DDBJ databases">
        <authorList>
            <person name="Corre E."/>
            <person name="Pelletier E."/>
            <person name="Niang G."/>
            <person name="Scheremetjew M."/>
            <person name="Finn R."/>
            <person name="Kale V."/>
            <person name="Holt S."/>
            <person name="Cochrane G."/>
            <person name="Meng A."/>
            <person name="Brown T."/>
            <person name="Cohen L."/>
        </authorList>
    </citation>
    <scope>NUCLEOTIDE SEQUENCE</scope>
    <source>
        <strain evidence="1">WS</strain>
    </source>
</reference>
<protein>
    <recommendedName>
        <fullName evidence="2">NADH dehydrogenase [ubiquinone] 1 beta subcomplex subunit 7</fullName>
    </recommendedName>
</protein>
<evidence type="ECO:0008006" key="2">
    <source>
        <dbReference type="Google" id="ProtNLM"/>
    </source>
</evidence>
<sequence length="166" mass="20209">MVKYYPYDKTPSERIAEKKQHLDVDDDLAKRFLTHRVQWWQELPLKYSTQEMEEMRIPHQYRNPCAHLHVKYTDCQVDKNGYVAPWRCQLEEARLKRCLYKLWLRDLRLSDQMYRAEYKLRLIYEELEKKGVKLPMAQRWSLRDSEVLAQHFVQGKSDGSEEETNL</sequence>
<evidence type="ECO:0000313" key="1">
    <source>
        <dbReference type="EMBL" id="CAD9085047.1"/>
    </source>
</evidence>
<dbReference type="Pfam" id="PF05676">
    <property type="entry name" value="NDUF_B7"/>
    <property type="match status" value="1"/>
</dbReference>
<dbReference type="InterPro" id="IPR008698">
    <property type="entry name" value="NDUB7"/>
</dbReference>
<name>A0A7S1PIQ2_9EUKA</name>
<dbReference type="EMBL" id="HBGD01010109">
    <property type="protein sequence ID" value="CAD9085047.1"/>
    <property type="molecule type" value="Transcribed_RNA"/>
</dbReference>
<gene>
    <name evidence="1" type="ORF">PCOS0759_LOCUS8301</name>
</gene>
<dbReference type="AlphaFoldDB" id="A0A7S1PIQ2"/>
<dbReference type="GO" id="GO:0005739">
    <property type="term" value="C:mitochondrion"/>
    <property type="evidence" value="ECO:0007669"/>
    <property type="project" value="InterPro"/>
</dbReference>